<keyword evidence="3" id="KW-1185">Reference proteome</keyword>
<sequence length="196" mass="22422">MRNNYKKWWLMLSVSIVTGGAMAETAPVARQDSSALGELPRLAQETKKLLDGADLRLLQKSAARMKKMAPRLRIQLRGLHGLEARKFDSSGLERQMSKAQQVLGQLLDLYLKEPVNPLRSHLLVDNLRRQYQRFTRELKTLEAWVDDQHYKVVDQDEAARKLLHKHDNLIRQLIEYSEVLANAVDTALGKPLESDA</sequence>
<proteinExistence type="predicted"/>
<keyword evidence="1" id="KW-0732">Signal</keyword>
<dbReference type="Proteomes" id="UP000004491">
    <property type="component" value="Unassembled WGS sequence"/>
</dbReference>
<dbReference type="SUPFAM" id="SSF46966">
    <property type="entry name" value="Spectrin repeat"/>
    <property type="match status" value="1"/>
</dbReference>
<organism evidence="2 3">
    <name type="scientific">endosymbiont of Riftia pachyptila</name>
    <name type="common">vent Ph05</name>
    <dbReference type="NCBI Taxonomy" id="1048808"/>
    <lineage>
        <taxon>Bacteria</taxon>
        <taxon>Pseudomonadati</taxon>
        <taxon>Pseudomonadota</taxon>
        <taxon>Gammaproteobacteria</taxon>
        <taxon>sulfur-oxidizing symbionts</taxon>
    </lineage>
</organism>
<name>G2DBY1_9GAMM</name>
<accession>G2DBY1</accession>
<dbReference type="EMBL" id="AFOC01000024">
    <property type="protein sequence ID" value="EGV51870.1"/>
    <property type="molecule type" value="Genomic_DNA"/>
</dbReference>
<evidence type="ECO:0000313" key="2">
    <source>
        <dbReference type="EMBL" id="EGV51870.1"/>
    </source>
</evidence>
<gene>
    <name evidence="2" type="ORF">Rifp1Sym_aw00180</name>
</gene>
<protein>
    <submittedName>
        <fullName evidence="2">Uncharacterized protein</fullName>
    </submittedName>
</protein>
<reference evidence="2" key="1">
    <citation type="journal article" date="2011" name="ISME J.">
        <title>The endosymbionts of the deep-sea tubeworms Riftia pachyptila and Tevnia jerichonana share an identical physiology as revealed by proteogenomic analyses.</title>
        <authorList>
            <person name="Gardebrecht A."/>
            <person name="Markert S."/>
            <person name="Felbeck H."/>
            <person name="Thuermer A."/>
            <person name="Albrecht D."/>
            <person name="Wollherr A."/>
            <person name="Kabisch J."/>
            <person name="Lehmann R."/>
            <person name="Daniel R."/>
            <person name="Liesegang H."/>
            <person name="Hecker M."/>
            <person name="Sievert S.M."/>
            <person name="Schweder T."/>
        </authorList>
    </citation>
    <scope>NUCLEOTIDE SEQUENCE [LARGE SCALE GENOMIC DNA]</scope>
</reference>
<feature type="chain" id="PRO_5003427773" evidence="1">
    <location>
        <begin position="24"/>
        <end position="196"/>
    </location>
</feature>
<feature type="signal peptide" evidence="1">
    <location>
        <begin position="1"/>
        <end position="23"/>
    </location>
</feature>
<dbReference type="AlphaFoldDB" id="G2DBY1"/>
<comment type="caution">
    <text evidence="2">The sequence shown here is derived from an EMBL/GenBank/DDBJ whole genome shotgun (WGS) entry which is preliminary data.</text>
</comment>
<evidence type="ECO:0000313" key="3">
    <source>
        <dbReference type="Proteomes" id="UP000004491"/>
    </source>
</evidence>
<evidence type="ECO:0000256" key="1">
    <source>
        <dbReference type="SAM" id="SignalP"/>
    </source>
</evidence>